<dbReference type="GO" id="GO:0046872">
    <property type="term" value="F:metal ion binding"/>
    <property type="evidence" value="ECO:0007669"/>
    <property type="project" value="UniProtKB-KW"/>
</dbReference>
<evidence type="ECO:0000259" key="4">
    <source>
        <dbReference type="Pfam" id="PF03171"/>
    </source>
</evidence>
<proteinExistence type="predicted"/>
<dbReference type="InterPro" id="IPR044861">
    <property type="entry name" value="IPNS-like_FE2OG_OXY"/>
</dbReference>
<accession>A0A7J7GVH8</accession>
<dbReference type="InterPro" id="IPR050295">
    <property type="entry name" value="Plant_2OG-oxidoreductases"/>
</dbReference>
<evidence type="ECO:0000313" key="6">
    <source>
        <dbReference type="Proteomes" id="UP000593564"/>
    </source>
</evidence>
<dbReference type="SUPFAM" id="SSF51197">
    <property type="entry name" value="Clavaminate synthase-like"/>
    <property type="match status" value="1"/>
</dbReference>
<reference evidence="5 6" key="2">
    <citation type="submission" date="2020-07" db="EMBL/GenBank/DDBJ databases">
        <title>Genome assembly of wild tea tree DASZ reveals pedigree and selection history of tea varieties.</title>
        <authorList>
            <person name="Zhang W."/>
        </authorList>
    </citation>
    <scope>NUCLEOTIDE SEQUENCE [LARGE SCALE GENOMIC DNA]</scope>
    <source>
        <strain evidence="6">cv. G240</strain>
        <tissue evidence="5">Leaf</tissue>
    </source>
</reference>
<dbReference type="AlphaFoldDB" id="A0A7J7GVH8"/>
<dbReference type="Proteomes" id="UP000593564">
    <property type="component" value="Unassembled WGS sequence"/>
</dbReference>
<evidence type="ECO:0000256" key="2">
    <source>
        <dbReference type="ARBA" id="ARBA00023004"/>
    </source>
</evidence>
<keyword evidence="6" id="KW-1185">Reference proteome</keyword>
<gene>
    <name evidence="5" type="ORF">HYC85_018846</name>
</gene>
<evidence type="ECO:0000313" key="5">
    <source>
        <dbReference type="EMBL" id="KAF5944769.1"/>
    </source>
</evidence>
<evidence type="ECO:0000256" key="1">
    <source>
        <dbReference type="ARBA" id="ARBA00022723"/>
    </source>
</evidence>
<keyword evidence="3" id="KW-0472">Membrane</keyword>
<evidence type="ECO:0000256" key="3">
    <source>
        <dbReference type="SAM" id="Phobius"/>
    </source>
</evidence>
<reference evidence="6" key="1">
    <citation type="journal article" date="2020" name="Nat. Commun.">
        <title>Genome assembly of wild tea tree DASZ reveals pedigree and selection history of tea varieties.</title>
        <authorList>
            <person name="Zhang W."/>
            <person name="Zhang Y."/>
            <person name="Qiu H."/>
            <person name="Guo Y."/>
            <person name="Wan H."/>
            <person name="Zhang X."/>
            <person name="Scossa F."/>
            <person name="Alseekh S."/>
            <person name="Zhang Q."/>
            <person name="Wang P."/>
            <person name="Xu L."/>
            <person name="Schmidt M.H."/>
            <person name="Jia X."/>
            <person name="Li D."/>
            <person name="Zhu A."/>
            <person name="Guo F."/>
            <person name="Chen W."/>
            <person name="Ni D."/>
            <person name="Usadel B."/>
            <person name="Fernie A.R."/>
            <person name="Wen W."/>
        </authorList>
    </citation>
    <scope>NUCLEOTIDE SEQUENCE [LARGE SCALE GENOMIC DNA]</scope>
    <source>
        <strain evidence="6">cv. G240</strain>
    </source>
</reference>
<keyword evidence="3" id="KW-0812">Transmembrane</keyword>
<organism evidence="5 6">
    <name type="scientific">Camellia sinensis</name>
    <name type="common">Tea plant</name>
    <name type="synonym">Thea sinensis</name>
    <dbReference type="NCBI Taxonomy" id="4442"/>
    <lineage>
        <taxon>Eukaryota</taxon>
        <taxon>Viridiplantae</taxon>
        <taxon>Streptophyta</taxon>
        <taxon>Embryophyta</taxon>
        <taxon>Tracheophyta</taxon>
        <taxon>Spermatophyta</taxon>
        <taxon>Magnoliopsida</taxon>
        <taxon>eudicotyledons</taxon>
        <taxon>Gunneridae</taxon>
        <taxon>Pentapetalae</taxon>
        <taxon>asterids</taxon>
        <taxon>Ericales</taxon>
        <taxon>Theaceae</taxon>
        <taxon>Camellia</taxon>
    </lineage>
</organism>
<sequence>MSSKPKLQPTISHTLEVYAAELKHLAMKILDYTTKALKMKAEDMRGLFEEGMQSMRMNYYPPCPQLELVVGLTPHSNSVGVTILLQLNEMEGYNLETNVLIIGLAVVMVVKVVEVVVVKVVVVVVVVVVVKVVQWISCRWQRQRGGGNSCDDGGIVVSFSINTKSLKQIKRILKSKGYPQGSCRRARMS</sequence>
<feature type="transmembrane region" description="Helical" evidence="3">
    <location>
        <begin position="116"/>
        <end position="136"/>
    </location>
</feature>
<dbReference type="InterPro" id="IPR027443">
    <property type="entry name" value="IPNS-like_sf"/>
</dbReference>
<comment type="caution">
    <text evidence="5">The sequence shown here is derived from an EMBL/GenBank/DDBJ whole genome shotgun (WGS) entry which is preliminary data.</text>
</comment>
<name>A0A7J7GVH8_CAMSI</name>
<keyword evidence="3" id="KW-1133">Transmembrane helix</keyword>
<dbReference type="Pfam" id="PF03171">
    <property type="entry name" value="2OG-FeII_Oxy"/>
    <property type="match status" value="1"/>
</dbReference>
<dbReference type="EMBL" id="JACBKZ010000008">
    <property type="protein sequence ID" value="KAF5944769.1"/>
    <property type="molecule type" value="Genomic_DNA"/>
</dbReference>
<protein>
    <recommendedName>
        <fullName evidence="4">Isopenicillin N synthase-like Fe(2+) 2OG dioxygenase domain-containing protein</fullName>
    </recommendedName>
</protein>
<feature type="domain" description="Isopenicillin N synthase-like Fe(2+) 2OG dioxygenase" evidence="4">
    <location>
        <begin position="53"/>
        <end position="94"/>
    </location>
</feature>
<keyword evidence="2" id="KW-0408">Iron</keyword>
<dbReference type="Gene3D" id="2.60.120.330">
    <property type="entry name" value="B-lactam Antibiotic, Isopenicillin N Synthase, Chain"/>
    <property type="match status" value="1"/>
</dbReference>
<keyword evidence="1" id="KW-0479">Metal-binding</keyword>
<dbReference type="PANTHER" id="PTHR47991">
    <property type="entry name" value="OXOGLUTARATE/IRON-DEPENDENT DIOXYGENASE"/>
    <property type="match status" value="1"/>
</dbReference>